<feature type="domain" description="Helicase C-terminal" evidence="2">
    <location>
        <begin position="548"/>
        <end position="694"/>
    </location>
</feature>
<organism evidence="3 4">
    <name type="scientific">Acetobacterium fimetarium</name>
    <dbReference type="NCBI Taxonomy" id="52691"/>
    <lineage>
        <taxon>Bacteria</taxon>
        <taxon>Bacillati</taxon>
        <taxon>Bacillota</taxon>
        <taxon>Clostridia</taxon>
        <taxon>Eubacteriales</taxon>
        <taxon>Eubacteriaceae</taxon>
        <taxon>Acetobacterium</taxon>
    </lineage>
</organism>
<evidence type="ECO:0000313" key="3">
    <source>
        <dbReference type="EMBL" id="MBC3802953.1"/>
    </source>
</evidence>
<evidence type="ECO:0000313" key="4">
    <source>
        <dbReference type="Proteomes" id="UP000603234"/>
    </source>
</evidence>
<keyword evidence="4" id="KW-1185">Reference proteome</keyword>
<dbReference type="Gene3D" id="3.30.870.10">
    <property type="entry name" value="Endonuclease Chain A"/>
    <property type="match status" value="1"/>
</dbReference>
<dbReference type="RefSeq" id="WP_186840874.1">
    <property type="nucleotide sequence ID" value="NZ_WJBC01000001.1"/>
</dbReference>
<dbReference type="PROSITE" id="PS51194">
    <property type="entry name" value="HELICASE_CTER"/>
    <property type="match status" value="1"/>
</dbReference>
<dbReference type="InterPro" id="IPR006935">
    <property type="entry name" value="Helicase/UvrB_N"/>
</dbReference>
<dbReference type="PANTHER" id="PTHR47962">
    <property type="entry name" value="ATP-DEPENDENT HELICASE LHR-RELATED-RELATED"/>
    <property type="match status" value="1"/>
</dbReference>
<dbReference type="CDD" id="cd18799">
    <property type="entry name" value="SF2_C_EcoAI-like"/>
    <property type="match status" value="1"/>
</dbReference>
<dbReference type="SMART" id="SM00490">
    <property type="entry name" value="HELICc"/>
    <property type="match status" value="1"/>
</dbReference>
<gene>
    <name evidence="3" type="ORF">GH808_00655</name>
</gene>
<dbReference type="Proteomes" id="UP000603234">
    <property type="component" value="Unassembled WGS sequence"/>
</dbReference>
<dbReference type="Pfam" id="PF11907">
    <property type="entry name" value="DUF3427"/>
    <property type="match status" value="1"/>
</dbReference>
<name>A0ABR6WQR6_9FIRM</name>
<accession>A0ABR6WQR6</accession>
<evidence type="ECO:0000259" key="1">
    <source>
        <dbReference type="PROSITE" id="PS51192"/>
    </source>
</evidence>
<dbReference type="InterPro" id="IPR025202">
    <property type="entry name" value="PLD-like_dom"/>
</dbReference>
<sequence length="1041" mass="118485">MLKPGLYESVITESIQNEIKTNTELISEIGPIDEAEAAKVLSSYLAAVIEKKLDQVKVHGLKGQIELVNEITQTLEKSDSESEVDFVDASAQQLLCLVERKNSLSAIDKTAKLIRPETSLSMSSLFTGAIHEPQLYTELNKEIASSNAIDLLVSFIKWSGLRLIIDELRAFTQRGGKLRVVTTSYMGATDVKAIEALEELANTEIKISYDTKRTRLHAKTYVFIRDTGFSTAYVGSSNLSHAAMSTGLEWNVKVTAKDLPETIEKINATFESYWHSQDFKCYSKDDQPQLEDALRAEKTGDIKNQTLYLVDIRPYPYQQEILDRLAAERTIRYHMRNLIVAATGTGKTVISALDYKRFRKQNPKGANRLLFIAHREEILSQSIQCFRNVLRDENFGELFVGSYRPSQLNHLFMSIQTFNAQAFNEKTTADFYDYIIVDEFHHAAAKTYQTLLDHYQPQILLGLTATPERMDGRDISSYFDHRIAAEIRLPEAIDRKLLSPFQYFGVSDSIDLNTLKWGRGGYDTRELSNVYTIDEWAAKRRGDLIVASLLKYVADIDEVRGLGFCVSQEHVKFMADFFNARGIPSIYLISSSSDEQRKSAKARLLAGEIRMIFVVDLYNEGVDIPEINTVLFLRPTQSLTIFLQQLGRGLRLTEDKDCLTVLDFIGQANQHYNFEEKFNALLSHATRSLSHEIKSGFVSVPKGCYIQLEQKAKAIILQNIAQSFGKKAGIIARIATFAEDTDLVLSLANFVTYYHLDVRSLYARCNFSRLCVLAGIRDNFEHPLEEVFNKAFPKICAIDSRRWLQFLLAALPAIETRAFTEHEGRMLNMFHYTVFQKSYLECGFARAEAALAQLKNAPVLFEELLALLQFNLDRIDFVDESLNLDYDCPLDLHCSYTRDQILVGLDYDKPGNIREGVKYLPDKKTDVFFITLNKSDKDYSPTTMYHDYSINEFLFHWQSQSTTSEDSPTGQRYQHHQEHGGKILLFVREFKKDRAGTAPYTCLGLADYVSHHGSKPMNITWQLQKPIPARFLKKTNKLVVG</sequence>
<dbReference type="Pfam" id="PF04851">
    <property type="entry name" value="ResIII"/>
    <property type="match status" value="1"/>
</dbReference>
<reference evidence="3 4" key="1">
    <citation type="journal article" date="2020" name="mSystems">
        <title>Defining Genomic and Predicted Metabolic Features of the Acetobacterium Genus.</title>
        <authorList>
            <person name="Ross D.E."/>
            <person name="Marshall C.W."/>
            <person name="Gulliver D."/>
            <person name="May H.D."/>
            <person name="Norman R.S."/>
        </authorList>
    </citation>
    <scope>NUCLEOTIDE SEQUENCE [LARGE SCALE GENOMIC DNA]</scope>
    <source>
        <strain evidence="3 4">DSM 8238</strain>
    </source>
</reference>
<dbReference type="Gene3D" id="3.40.50.300">
    <property type="entry name" value="P-loop containing nucleotide triphosphate hydrolases"/>
    <property type="match status" value="2"/>
</dbReference>
<dbReference type="SUPFAM" id="SSF52540">
    <property type="entry name" value="P-loop containing nucleoside triphosphate hydrolases"/>
    <property type="match status" value="1"/>
</dbReference>
<dbReference type="PANTHER" id="PTHR47962:SF7">
    <property type="entry name" value="MITOCHONDRIAL ATP-DEPENDENT HELICASE IRC3-RELATED"/>
    <property type="match status" value="1"/>
</dbReference>
<dbReference type="InterPro" id="IPR052511">
    <property type="entry name" value="ATP-dep_Helicase"/>
</dbReference>
<dbReference type="PROSITE" id="PS51192">
    <property type="entry name" value="HELICASE_ATP_BIND_1"/>
    <property type="match status" value="1"/>
</dbReference>
<dbReference type="InterPro" id="IPR014001">
    <property type="entry name" value="Helicase_ATP-bd"/>
</dbReference>
<dbReference type="Pfam" id="PF13091">
    <property type="entry name" value="PLDc_2"/>
    <property type="match status" value="1"/>
</dbReference>
<dbReference type="SUPFAM" id="SSF56024">
    <property type="entry name" value="Phospholipase D/nuclease"/>
    <property type="match status" value="1"/>
</dbReference>
<proteinExistence type="predicted"/>
<dbReference type="InterPro" id="IPR001650">
    <property type="entry name" value="Helicase_C-like"/>
</dbReference>
<dbReference type="InterPro" id="IPR027417">
    <property type="entry name" value="P-loop_NTPase"/>
</dbReference>
<dbReference type="EMBL" id="WJBC01000001">
    <property type="protein sequence ID" value="MBC3802953.1"/>
    <property type="molecule type" value="Genomic_DNA"/>
</dbReference>
<dbReference type="Pfam" id="PF00271">
    <property type="entry name" value="Helicase_C"/>
    <property type="match status" value="1"/>
</dbReference>
<comment type="caution">
    <text evidence="3">The sequence shown here is derived from an EMBL/GenBank/DDBJ whole genome shotgun (WGS) entry which is preliminary data.</text>
</comment>
<dbReference type="SMART" id="SM00487">
    <property type="entry name" value="DEXDc"/>
    <property type="match status" value="1"/>
</dbReference>
<protein>
    <submittedName>
        <fullName evidence="3">DUF3427 domain-containing protein</fullName>
    </submittedName>
</protein>
<dbReference type="CDD" id="cd18032">
    <property type="entry name" value="DEXHc_RE_I_III_res"/>
    <property type="match status" value="1"/>
</dbReference>
<dbReference type="CDD" id="cd09203">
    <property type="entry name" value="PLDc_N_DEXD_b1"/>
    <property type="match status" value="1"/>
</dbReference>
<dbReference type="InterPro" id="IPR021835">
    <property type="entry name" value="DUF3427"/>
</dbReference>
<feature type="domain" description="Helicase ATP-binding" evidence="1">
    <location>
        <begin position="328"/>
        <end position="485"/>
    </location>
</feature>
<evidence type="ECO:0000259" key="2">
    <source>
        <dbReference type="PROSITE" id="PS51194"/>
    </source>
</evidence>